<evidence type="ECO:0000313" key="2">
    <source>
        <dbReference type="Proteomes" id="UP000199004"/>
    </source>
</evidence>
<name>A0A1G9XLT8_9ACTN</name>
<proteinExistence type="predicted"/>
<organism evidence="1 2">
    <name type="scientific">Nocardioides szechwanensis</name>
    <dbReference type="NCBI Taxonomy" id="1005944"/>
    <lineage>
        <taxon>Bacteria</taxon>
        <taxon>Bacillati</taxon>
        <taxon>Actinomycetota</taxon>
        <taxon>Actinomycetes</taxon>
        <taxon>Propionibacteriales</taxon>
        <taxon>Nocardioidaceae</taxon>
        <taxon>Nocardioides</taxon>
    </lineage>
</organism>
<dbReference type="STRING" id="1005944.SAMN05192576_1414"/>
<accession>A0A1G9XLT8</accession>
<reference evidence="1 2" key="1">
    <citation type="submission" date="2016-10" db="EMBL/GenBank/DDBJ databases">
        <authorList>
            <person name="de Groot N.N."/>
        </authorList>
    </citation>
    <scope>NUCLEOTIDE SEQUENCE [LARGE SCALE GENOMIC DNA]</scope>
    <source>
        <strain evidence="1 2">CGMCC 1.11147</strain>
    </source>
</reference>
<dbReference type="AlphaFoldDB" id="A0A1G9XLT8"/>
<dbReference type="Proteomes" id="UP000199004">
    <property type="component" value="Unassembled WGS sequence"/>
</dbReference>
<protein>
    <submittedName>
        <fullName evidence="1">Uncharacterized protein</fullName>
    </submittedName>
</protein>
<dbReference type="EMBL" id="FNIC01000001">
    <property type="protein sequence ID" value="SDM97802.1"/>
    <property type="molecule type" value="Genomic_DNA"/>
</dbReference>
<evidence type="ECO:0000313" key="1">
    <source>
        <dbReference type="EMBL" id="SDM97802.1"/>
    </source>
</evidence>
<sequence>MTGSDETTSVATLEGVATDVVAAVEELREQFLGHPMAVTPDGAGGVSVIVDGVTPGSPYVESTTWLGFQVVSAYPDADVYPHFTGRLQRVDGRPHGEGFAELDWQGRSALQLSRRSNNWNRQTDTAALKAMKVITWLGSR</sequence>
<keyword evidence="2" id="KW-1185">Reference proteome</keyword>
<gene>
    <name evidence="1" type="ORF">SAMN05192576_1414</name>
</gene>
<dbReference type="RefSeq" id="WP_218029273.1">
    <property type="nucleotide sequence ID" value="NZ_BKAE01000001.1"/>
</dbReference>